<evidence type="ECO:0000256" key="1">
    <source>
        <dbReference type="ARBA" id="ARBA00004141"/>
    </source>
</evidence>
<evidence type="ECO:0000256" key="5">
    <source>
        <dbReference type="ARBA" id="ARBA00023136"/>
    </source>
</evidence>
<feature type="transmembrane region" description="Helical" evidence="6">
    <location>
        <begin position="34"/>
        <end position="52"/>
    </location>
</feature>
<protein>
    <recommendedName>
        <fullName evidence="6">Pecanex-like protein</fullName>
    </recommendedName>
</protein>
<comment type="subcellular location">
    <subcellularLocation>
        <location evidence="1 6">Membrane</location>
        <topology evidence="1 6">Multi-pass membrane protein</topology>
    </subcellularLocation>
</comment>
<dbReference type="OrthoDB" id="10037631at2759"/>
<feature type="region of interest" description="Disordered" evidence="7">
    <location>
        <begin position="370"/>
        <end position="445"/>
    </location>
</feature>
<dbReference type="GO" id="GO:0005783">
    <property type="term" value="C:endoplasmic reticulum"/>
    <property type="evidence" value="ECO:0007669"/>
    <property type="project" value="TreeGrafter"/>
</dbReference>
<reference evidence="9 10" key="1">
    <citation type="journal article" date="2018" name="Nat. Ecol. Evol.">
        <title>Genomic signatures of mitonuclear coevolution across populations of Tigriopus californicus.</title>
        <authorList>
            <person name="Barreto F.S."/>
            <person name="Watson E.T."/>
            <person name="Lima T.G."/>
            <person name="Willett C.S."/>
            <person name="Edmands S."/>
            <person name="Li W."/>
            <person name="Burton R.S."/>
        </authorList>
    </citation>
    <scope>NUCLEOTIDE SEQUENCE [LARGE SCALE GENOMIC DNA]</scope>
    <source>
        <strain evidence="9 10">San Diego</strain>
    </source>
</reference>
<feature type="compositionally biased region" description="Basic and acidic residues" evidence="7">
    <location>
        <begin position="583"/>
        <end position="595"/>
    </location>
</feature>
<dbReference type="EMBL" id="VCGU01000008">
    <property type="protein sequence ID" value="TRY71969.1"/>
    <property type="molecule type" value="Genomic_DNA"/>
</dbReference>
<feature type="compositionally biased region" description="Low complexity" evidence="7">
    <location>
        <begin position="2289"/>
        <end position="2306"/>
    </location>
</feature>
<sequence length="2476" mass="274236">MGSQTLELLQQGIWASLTGGWYHDPQQPVLSNTLHLYLWLALWACPFAIHVYCPPPTLYVWLVYALVLLVVFTSLKLLNIRLHRMFDTTACVEEAWTPPGRASLGRPRPLDKRALNAPAHESEVGFEMREMGSGTQVLATSVEGSSRASLADHPAGYFPAVNSTADHTAKDGPGVRSGSTFDLKVDVHSKPPEMGPAESGPTSNQEPVRTTAQSASDDVVIVVDDSPPDHVEGPPEPTPTLPDQPLSLEDQSIGSVGSSFNTSTSGFPSVQTGGETASVSHHRTEPRRRFSNLSNLAQSLPSATFSTTSGFPVAGSLDLATLRNRPHTHSSYTALNQNRRFNPRTRTSRAGVLPPSEVETDDPRVRVRRTRSALETSSTVKARRTATQTEPEMVAAGECDSQSDEEESRSPLLVRQIPIGANKPIARKGGPNCENNRDDHDGVSLPQLTANNYLGETGADMDMETFVAELEDATNALILADQHLKAYETSDPPDDSKVPSRTNSWSQTPMYNRSRRSSGPYISMNHGRLKRRDRSSSLDHERRDIVPDPEPIDSPNNPLASVHPLDWLFSDSEPEPPSSPKMVEGDSASRNRKESSSQGSSGTDTETRTLLPRTNPNVGPSTVSQSHRGAIPKKRPAPPIPSHDTPLPTPQTDVAPPSSVVTTSEQRPPTDGAEEFREWRRRAMKKRSSSRQIEDISQEQPDEPPTERTESCDPIDSLDLKRRIISILSYSDTAECEKELSKLRKDMAMAKILRDAEGKTNQGQTNDESGSLADSTLSTVRRRLPTSQRLRRLGARSEDEHGGTTESTFTTGDRNARRTAAEDEARRERRRRRRAARRAERERRNSATTATLQPNASTTVAVATVFGQGQGTHIATDHEDTTEGAVHCFQDEFGHWHSYTFGTESTGSSNAVNPNPTAVSSRLLNTFLQSRPDPNDSRGLENKTAFDPTRSRSRSNSNVSASSGLTVVLDSPGMGLQPNRTTSEGDDAFASSSTPGYHFRMGNPSSQLSPGRAHISFRSHRNQFHSLAETFLERTRHAASAAAFGGTPNTSSLEGGPPNTSLPANQAMGTAIAHSSVVDSGPKLVFTETIMPKTRKFYLFHVLPWFTTKVKFDRLGLLAFLDKSPTFLENALSVLLAVAVAVFSALILNQEYYTDVWIFVFCAVTASCQYSLLKSVQPDSASPTHGFNRIIVYSRSVYFILCCSVILLLQACLDYGWTLNAFQLYTVSFPTQFHLSLLRDSLYAFVLGFPIVFILGLLPQINTFVMYLLEQVDIHVFGGNAASSLLSSVYCVARSILAVGILIGFAYGGLTGKAHSENTQEILFSIFCALEITLSYHLSRSSSDPSVILSLIKRQLLMPVLSDESSVHDSHEMESQAPNLSHVTTHPETASSPTLSTHSICDPLPKKLRDTVNARLKNDALMCCVIALVTFFLHWSGFFLKLQPNLNYVLWITAGVVGFMCHYVLPQLRKQLPWLCFSHPILKSHEYGLFEVTQAAKIMWFERIYLWVKILEKSVLYPLIFLSALSMDINSFKHMTHPFWAAIILVVTGLKCLRSSFSDCSKQYFVLLVTILLFQFDPGSGTIIGDGGHRERDPFIIHYFLVSIALHKLHEFYLKVQFVITYIAPWQITWGSAFHAFAQPFSVPHSAMLFLQAAISALFSTPLNPILGSAIFITSYVRPVKFWERDYNTKRVDHSNTRLSSHLERNPGADDNNLNSIFYEHLTRSLQESLCGDIMLGRWGAAMQGDCFVLASDYLNCLVHIIEMANGLVTFQVRGLEFRGTYCQQREVEAISEGVEEDLGFCCCEPGHWPHMLSVNAAFSQRWLAWEVSAIKYVLEGYSISDNSAQSILQVFDLRKVLINYYVKSIIYYTIRSPKIEDWLDHPTIKEALKPMKDKHFVDLDPLFNLNIDEDFDFRASGITRSSFCNVYLDWITFCAERRESAPDFSKESDLVSLCFALSLLGRRALGAASHNFLTSVEFFLFGLHALFKGDFRITSIRDEWVFCDLDLLKKVVAPGVRMSVKLHQDHFMSPDEYDDSSVLYEAISTHEQNLVISHEGDPAWRQAVLSGAPSLLALRHVVDDGADEYKIIMLNKRHISFRVIKLNRECVRGLWAGQQQELIFLRNRNPERGSIQNAKQALRNIINSSCDQPIGYPIYVSPLTTSFLDTNKQVNKIVGGPLSLTVIKTTLLQCWERIWKRCGESCSSGSSLPVDQDNAFFPGIIPPMSGVAPTEGDHPESGLASRGGSLPNPTPGMQRTSQSSQHSTAASLLALNKPTVGGPALASLAGLLSQQQQQQNDSSPSLSRGSSKRPEPILRAKIVDSLQVYDNINLGRRIDPIWPDETWRAQGGRSNWKNWIPLDEMEGTVVHKWSPCHREPVKRSHVDKAIVLLKIDEKYVPIVETAVCYILDAPQAASQSNPTQEEAPKEKSIIEASSQQPAPGRPCTAHVISEDVEPEPPSASSSPPMSDGGVSEKAV</sequence>
<gene>
    <name evidence="9" type="ORF">TCAL_01144</name>
</gene>
<feature type="compositionally biased region" description="Polar residues" evidence="7">
    <location>
        <begin position="612"/>
        <end position="627"/>
    </location>
</feature>
<feature type="region of interest" description="Disordered" evidence="7">
    <location>
        <begin position="2289"/>
        <end position="2311"/>
    </location>
</feature>
<feature type="compositionally biased region" description="Low complexity" evidence="7">
    <location>
        <begin position="954"/>
        <end position="963"/>
    </location>
</feature>
<feature type="compositionally biased region" description="Polar residues" evidence="7">
    <location>
        <begin position="759"/>
        <end position="779"/>
    </location>
</feature>
<feature type="transmembrane region" description="Helical" evidence="6">
    <location>
        <begin position="1446"/>
        <end position="1465"/>
    </location>
</feature>
<feature type="compositionally biased region" description="Polar residues" evidence="7">
    <location>
        <begin position="373"/>
        <end position="390"/>
    </location>
</feature>
<feature type="compositionally biased region" description="Polar residues" evidence="7">
    <location>
        <begin position="249"/>
        <end position="279"/>
    </location>
</feature>
<feature type="compositionally biased region" description="Low complexity" evidence="7">
    <location>
        <begin position="216"/>
        <end position="225"/>
    </location>
</feature>
<evidence type="ECO:0000256" key="6">
    <source>
        <dbReference type="RuleBase" id="RU367089"/>
    </source>
</evidence>
<evidence type="ECO:0000256" key="2">
    <source>
        <dbReference type="ARBA" id="ARBA00010170"/>
    </source>
</evidence>
<dbReference type="Proteomes" id="UP000318571">
    <property type="component" value="Chromosome 7"/>
</dbReference>
<dbReference type="GO" id="GO:0016020">
    <property type="term" value="C:membrane"/>
    <property type="evidence" value="ECO:0007669"/>
    <property type="project" value="UniProtKB-SubCell"/>
</dbReference>
<dbReference type="PANTHER" id="PTHR12372:SF7">
    <property type="entry name" value="PROTEIN PECANEX"/>
    <property type="match status" value="1"/>
</dbReference>
<feature type="transmembrane region" description="Helical" evidence="6">
    <location>
        <begin position="58"/>
        <end position="78"/>
    </location>
</feature>
<accession>A0A553P2R2</accession>
<feature type="transmembrane region" description="Helical" evidence="6">
    <location>
        <begin position="1197"/>
        <end position="1222"/>
    </location>
</feature>
<keyword evidence="3 6" id="KW-0812">Transmembrane</keyword>
<feature type="region of interest" description="Disordered" evidence="7">
    <location>
        <begin position="1373"/>
        <end position="1397"/>
    </location>
</feature>
<organism evidence="9 10">
    <name type="scientific">Tigriopus californicus</name>
    <name type="common">Marine copepod</name>
    <dbReference type="NCBI Taxonomy" id="6832"/>
    <lineage>
        <taxon>Eukaryota</taxon>
        <taxon>Metazoa</taxon>
        <taxon>Ecdysozoa</taxon>
        <taxon>Arthropoda</taxon>
        <taxon>Crustacea</taxon>
        <taxon>Multicrustacea</taxon>
        <taxon>Hexanauplia</taxon>
        <taxon>Copepoda</taxon>
        <taxon>Harpacticoida</taxon>
        <taxon>Harpacticidae</taxon>
        <taxon>Tigriopus</taxon>
    </lineage>
</organism>
<feature type="compositionally biased region" description="Basic residues" evidence="7">
    <location>
        <begin position="679"/>
        <end position="689"/>
    </location>
</feature>
<dbReference type="InterPro" id="IPR039797">
    <property type="entry name" value="Pecanex"/>
</dbReference>
<feature type="transmembrane region" description="Helical" evidence="6">
    <location>
        <begin position="1242"/>
        <end position="1269"/>
    </location>
</feature>
<evidence type="ECO:0000256" key="7">
    <source>
        <dbReference type="SAM" id="MobiDB-lite"/>
    </source>
</evidence>
<dbReference type="OMA" id="WSPCHRE"/>
<feature type="transmembrane region" description="Helical" evidence="6">
    <location>
        <begin position="1504"/>
        <end position="1525"/>
    </location>
</feature>
<evidence type="ECO:0000256" key="3">
    <source>
        <dbReference type="ARBA" id="ARBA00022692"/>
    </source>
</evidence>
<feature type="compositionally biased region" description="Polar residues" evidence="7">
    <location>
        <begin position="1376"/>
        <end position="1397"/>
    </location>
</feature>
<feature type="region of interest" description="Disordered" evidence="7">
    <location>
        <begin position="2222"/>
        <end position="2265"/>
    </location>
</feature>
<feature type="compositionally biased region" description="Polar residues" evidence="7">
    <location>
        <begin position="200"/>
        <end position="215"/>
    </location>
</feature>
<dbReference type="PANTHER" id="PTHR12372">
    <property type="entry name" value="PECANEX"/>
    <property type="match status" value="1"/>
</dbReference>
<feature type="compositionally biased region" description="Basic residues" evidence="7">
    <location>
        <begin position="780"/>
        <end position="794"/>
    </location>
</feature>
<feature type="region of interest" description="Disordered" evidence="7">
    <location>
        <begin position="928"/>
        <end position="994"/>
    </location>
</feature>
<feature type="region of interest" description="Disordered" evidence="7">
    <location>
        <begin position="2413"/>
        <end position="2476"/>
    </location>
</feature>
<proteinExistence type="inferred from homology"/>
<evidence type="ECO:0000256" key="4">
    <source>
        <dbReference type="ARBA" id="ARBA00022989"/>
    </source>
</evidence>
<feature type="transmembrane region" description="Helical" evidence="6">
    <location>
        <begin position="1322"/>
        <end position="1339"/>
    </location>
</feature>
<keyword evidence="10" id="KW-1185">Reference proteome</keyword>
<keyword evidence="5 6" id="KW-0472">Membrane</keyword>
<dbReference type="Pfam" id="PF05041">
    <property type="entry name" value="Pecanex_C"/>
    <property type="match status" value="1"/>
</dbReference>
<feature type="domain" description="Pecanex C-terminal" evidence="8">
    <location>
        <begin position="1944"/>
        <end position="2170"/>
    </location>
</feature>
<feature type="compositionally biased region" description="Basic and acidic residues" evidence="7">
    <location>
        <begin position="814"/>
        <end position="827"/>
    </location>
</feature>
<feature type="region of interest" description="Disordered" evidence="7">
    <location>
        <begin position="755"/>
        <end position="853"/>
    </location>
</feature>
<feature type="transmembrane region" description="Helical" evidence="6">
    <location>
        <begin position="1537"/>
        <end position="1553"/>
    </location>
</feature>
<evidence type="ECO:0000259" key="8">
    <source>
        <dbReference type="Pfam" id="PF05041"/>
    </source>
</evidence>
<evidence type="ECO:0000313" key="10">
    <source>
        <dbReference type="Proteomes" id="UP000318571"/>
    </source>
</evidence>
<feature type="compositionally biased region" description="Polar residues" evidence="7">
    <location>
        <begin position="499"/>
        <end position="511"/>
    </location>
</feature>
<dbReference type="InterPro" id="IPR007735">
    <property type="entry name" value="Pecanex_C"/>
</dbReference>
<feature type="region of interest" description="Disordered" evidence="7">
    <location>
        <begin position="487"/>
        <end position="715"/>
    </location>
</feature>
<feature type="transmembrane region" description="Helical" evidence="6">
    <location>
        <begin position="1420"/>
        <end position="1440"/>
    </location>
</feature>
<name>A0A553P2R2_TIGCA</name>
<feature type="transmembrane region" description="Helical" evidence="6">
    <location>
        <begin position="1289"/>
        <end position="1310"/>
    </location>
</feature>
<feature type="compositionally biased region" description="Basic and acidic residues" evidence="7">
    <location>
        <begin position="534"/>
        <end position="546"/>
    </location>
</feature>
<feature type="compositionally biased region" description="Basic and acidic residues" evidence="7">
    <location>
        <begin position="487"/>
        <end position="498"/>
    </location>
</feature>
<keyword evidence="4 6" id="KW-1133">Transmembrane helix</keyword>
<comment type="caution">
    <text evidence="9">The sequence shown here is derived from an EMBL/GenBank/DDBJ whole genome shotgun (WGS) entry which is preliminary data.</text>
</comment>
<feature type="transmembrane region" description="Helical" evidence="6">
    <location>
        <begin position="1131"/>
        <end position="1150"/>
    </location>
</feature>
<feature type="transmembrane region" description="Helical" evidence="6">
    <location>
        <begin position="1565"/>
        <end position="1584"/>
    </location>
</feature>
<feature type="region of interest" description="Disordered" evidence="7">
    <location>
        <begin position="163"/>
        <end position="288"/>
    </location>
</feature>
<dbReference type="GO" id="GO:0007029">
    <property type="term" value="P:endoplasmic reticulum organization"/>
    <property type="evidence" value="ECO:0007669"/>
    <property type="project" value="TreeGrafter"/>
</dbReference>
<evidence type="ECO:0000313" key="9">
    <source>
        <dbReference type="EMBL" id="TRY71969.1"/>
    </source>
</evidence>
<comment type="similarity">
    <text evidence="2 6">Belongs to the pecanex family.</text>
</comment>